<dbReference type="PRINTS" id="PR00722">
    <property type="entry name" value="CHYMOTRYPSIN"/>
</dbReference>
<dbReference type="RefSeq" id="XP_073984242.1">
    <property type="nucleotide sequence ID" value="XM_074128141.1"/>
</dbReference>
<dbReference type="InterPro" id="IPR001314">
    <property type="entry name" value="Peptidase_S1A"/>
</dbReference>
<dbReference type="InterPro" id="IPR043504">
    <property type="entry name" value="Peptidase_S1_PA_chymotrypsin"/>
</dbReference>
<evidence type="ECO:0000313" key="4">
    <source>
        <dbReference type="Proteomes" id="UP000015103"/>
    </source>
</evidence>
<comment type="similarity">
    <text evidence="2">Belongs to the peptidase S1 family. CLIP subfamily.</text>
</comment>
<evidence type="ECO:0000256" key="1">
    <source>
        <dbReference type="ARBA" id="ARBA00023157"/>
    </source>
</evidence>
<evidence type="ECO:0000313" key="3">
    <source>
        <dbReference type="EnsemblMetazoa" id="RPRC004608-PA"/>
    </source>
</evidence>
<name>T1HKN4_RHOPR</name>
<dbReference type="GO" id="GO:0004252">
    <property type="term" value="F:serine-type endopeptidase activity"/>
    <property type="evidence" value="ECO:0007669"/>
    <property type="project" value="InterPro"/>
</dbReference>
<dbReference type="EnsemblMetazoa" id="RPRC004608-RA">
    <property type="protein sequence ID" value="RPRC004608-PA"/>
    <property type="gene ID" value="RPRC004608"/>
</dbReference>
<proteinExistence type="inferred from homology"/>
<dbReference type="EMBL" id="ACPB03022700">
    <property type="status" value="NOT_ANNOTATED_CDS"/>
    <property type="molecule type" value="Genomic_DNA"/>
</dbReference>
<dbReference type="Pfam" id="PF00089">
    <property type="entry name" value="Trypsin"/>
    <property type="match status" value="1"/>
</dbReference>
<dbReference type="eggNOG" id="KOG3627">
    <property type="taxonomic scope" value="Eukaryota"/>
</dbReference>
<dbReference type="Proteomes" id="UP000015103">
    <property type="component" value="Unassembled WGS sequence"/>
</dbReference>
<dbReference type="InterPro" id="IPR009003">
    <property type="entry name" value="Peptidase_S1_PA"/>
</dbReference>
<dbReference type="HOGENOM" id="CLU_922341_0_0_1"/>
<dbReference type="STRING" id="13249.T1HKN4"/>
<dbReference type="VEuPathDB" id="VectorBase:RPRC004608"/>
<organism evidence="3 4">
    <name type="scientific">Rhodnius prolixus</name>
    <name type="common">Triatomid bug</name>
    <dbReference type="NCBI Taxonomy" id="13249"/>
    <lineage>
        <taxon>Eukaryota</taxon>
        <taxon>Metazoa</taxon>
        <taxon>Ecdysozoa</taxon>
        <taxon>Arthropoda</taxon>
        <taxon>Hexapoda</taxon>
        <taxon>Insecta</taxon>
        <taxon>Pterygota</taxon>
        <taxon>Neoptera</taxon>
        <taxon>Paraneoptera</taxon>
        <taxon>Hemiptera</taxon>
        <taxon>Heteroptera</taxon>
        <taxon>Panheteroptera</taxon>
        <taxon>Cimicomorpha</taxon>
        <taxon>Reduviidae</taxon>
        <taxon>Triatominae</taxon>
        <taxon>Rhodnius</taxon>
    </lineage>
</organism>
<dbReference type="SUPFAM" id="SSF50494">
    <property type="entry name" value="Trypsin-like serine proteases"/>
    <property type="match status" value="1"/>
</dbReference>
<dbReference type="AlphaFoldDB" id="T1HKN4"/>
<dbReference type="PROSITE" id="PS50240">
    <property type="entry name" value="TRYPSIN_DOM"/>
    <property type="match status" value="1"/>
</dbReference>
<protein>
    <submittedName>
        <fullName evidence="3">Peptidase S1 domain-containing protein</fullName>
    </submittedName>
</protein>
<dbReference type="GO" id="GO:0006508">
    <property type="term" value="P:proteolysis"/>
    <property type="evidence" value="ECO:0007669"/>
    <property type="project" value="InterPro"/>
</dbReference>
<dbReference type="InterPro" id="IPR051487">
    <property type="entry name" value="Ser/Thr_Proteases_Immune/Dev"/>
</dbReference>
<reference evidence="3" key="1">
    <citation type="submission" date="2015-05" db="UniProtKB">
        <authorList>
            <consortium name="EnsemblMetazoa"/>
        </authorList>
    </citation>
    <scope>IDENTIFICATION</scope>
</reference>
<dbReference type="InterPro" id="IPR018114">
    <property type="entry name" value="TRYPSIN_HIS"/>
</dbReference>
<dbReference type="InParanoid" id="T1HKN4"/>
<dbReference type="GeneID" id="141454191"/>
<keyword evidence="4" id="KW-1185">Reference proteome</keyword>
<dbReference type="InterPro" id="IPR001254">
    <property type="entry name" value="Trypsin_dom"/>
</dbReference>
<dbReference type="SMART" id="SM00020">
    <property type="entry name" value="Tryp_SPc"/>
    <property type="match status" value="1"/>
</dbReference>
<keyword evidence="1" id="KW-1015">Disulfide bond</keyword>
<sequence length="297" mass="33161">MNVHKITVSIVKLLLFGVACEILGQDQYEDEDLTIKEAPYTVIITPIGCTGALIHPLWVLTAAHCIQGGTSTVYAGFGSSDKRNCSYYIKSVRVYIYPNFYHDMDNLKSISRSLPSDIALIELATPVILSDTVNLLQLDVTEWPDKASIQCTMTGYGNHKKRNTKLHLAKLSVRKTCECLTITGVLCGHWIGGHKPCYGDAGGILVCNNKGVGIASHDVPAAYCKDQQKALTQLVDRDCQMANLTYLFTHLQRNMFWIQKISHFSKAGKLVHKINHWCDKLTSLQLTFSLIIALYFY</sequence>
<dbReference type="PANTHER" id="PTHR24256">
    <property type="entry name" value="TRYPTASE-RELATED"/>
    <property type="match status" value="1"/>
</dbReference>
<dbReference type="Gene3D" id="2.40.10.10">
    <property type="entry name" value="Trypsin-like serine proteases"/>
    <property type="match status" value="1"/>
</dbReference>
<evidence type="ECO:0000256" key="2">
    <source>
        <dbReference type="ARBA" id="ARBA00024195"/>
    </source>
</evidence>
<accession>T1HKN4</accession>
<dbReference type="PROSITE" id="PS00134">
    <property type="entry name" value="TRYPSIN_HIS"/>
    <property type="match status" value="1"/>
</dbReference>